<evidence type="ECO:0000256" key="1">
    <source>
        <dbReference type="ARBA" id="ARBA00010800"/>
    </source>
</evidence>
<dbReference type="Proteomes" id="UP000039324">
    <property type="component" value="Unassembled WGS sequence"/>
</dbReference>
<name>A0A0G4IIZ0_PLABS</name>
<dbReference type="Pfam" id="PF01900">
    <property type="entry name" value="RNase_P_Rpp14"/>
    <property type="match status" value="1"/>
</dbReference>
<evidence type="ECO:0000313" key="4">
    <source>
        <dbReference type="EMBL" id="SPQ96345.1"/>
    </source>
</evidence>
<dbReference type="PANTHER" id="PTHR15441">
    <property type="entry name" value="RIBONUCLEASE P PROTEIN SUBUNIT P14"/>
    <property type="match status" value="1"/>
</dbReference>
<dbReference type="GO" id="GO:0001682">
    <property type="term" value="P:tRNA 5'-leader removal"/>
    <property type="evidence" value="ECO:0007669"/>
    <property type="project" value="InterPro"/>
</dbReference>
<gene>
    <name evidence="3" type="ORF">PBRA_003972</name>
    <name evidence="4" type="ORF">PLBR_LOCUS3560</name>
</gene>
<dbReference type="SUPFAM" id="SSF160350">
    <property type="entry name" value="Rnp2-like"/>
    <property type="match status" value="1"/>
</dbReference>
<dbReference type="GO" id="GO:0033204">
    <property type="term" value="F:ribonuclease P RNA binding"/>
    <property type="evidence" value="ECO:0007669"/>
    <property type="project" value="TreeGrafter"/>
</dbReference>
<dbReference type="GO" id="GO:0005730">
    <property type="term" value="C:nucleolus"/>
    <property type="evidence" value="ECO:0007669"/>
    <property type="project" value="TreeGrafter"/>
</dbReference>
<keyword evidence="5" id="KW-1185">Reference proteome</keyword>
<keyword evidence="2" id="KW-0819">tRNA processing</keyword>
<dbReference type="Proteomes" id="UP000290189">
    <property type="component" value="Unassembled WGS sequence"/>
</dbReference>
<geneLocation type="mitochondrion" evidence="4"/>
<protein>
    <submittedName>
        <fullName evidence="3">Uncharacterized protein</fullName>
    </submittedName>
</protein>
<proteinExistence type="inferred from homology"/>
<evidence type="ECO:0000313" key="6">
    <source>
        <dbReference type="Proteomes" id="UP000290189"/>
    </source>
</evidence>
<dbReference type="Gene3D" id="3.30.70.3250">
    <property type="entry name" value="Ribonuclease P, Pop5 subunit"/>
    <property type="match status" value="1"/>
</dbReference>
<dbReference type="GO" id="GO:0030681">
    <property type="term" value="C:multimeric ribonuclease P complex"/>
    <property type="evidence" value="ECO:0007669"/>
    <property type="project" value="TreeGrafter"/>
</dbReference>
<dbReference type="AlphaFoldDB" id="A0A0G4IIZ0"/>
<organism evidence="3 5">
    <name type="scientific">Plasmodiophora brassicae</name>
    <name type="common">Clubroot disease agent</name>
    <dbReference type="NCBI Taxonomy" id="37360"/>
    <lineage>
        <taxon>Eukaryota</taxon>
        <taxon>Sar</taxon>
        <taxon>Rhizaria</taxon>
        <taxon>Endomyxa</taxon>
        <taxon>Phytomyxea</taxon>
        <taxon>Plasmodiophorida</taxon>
        <taxon>Plasmodiophoridae</taxon>
        <taxon>Plasmodiophora</taxon>
    </lineage>
</organism>
<evidence type="ECO:0000313" key="5">
    <source>
        <dbReference type="Proteomes" id="UP000039324"/>
    </source>
</evidence>
<dbReference type="EMBL" id="CDSF01000013">
    <property type="protein sequence ID" value="CEO95206.1"/>
    <property type="molecule type" value="Genomic_DNA"/>
</dbReference>
<evidence type="ECO:0000256" key="2">
    <source>
        <dbReference type="ARBA" id="ARBA00022694"/>
    </source>
</evidence>
<evidence type="ECO:0000313" key="3">
    <source>
        <dbReference type="EMBL" id="CEO95206.1"/>
    </source>
</evidence>
<accession>A0A0G4IIZ0</accession>
<dbReference type="EMBL" id="OVEO01000005">
    <property type="protein sequence ID" value="SPQ96345.1"/>
    <property type="molecule type" value="Genomic_DNA"/>
</dbReference>
<dbReference type="PANTHER" id="PTHR15441:SF1">
    <property type="entry name" value="RIBONUCLEASE P PROTEIN SUBUNIT P14"/>
    <property type="match status" value="1"/>
</dbReference>
<dbReference type="OrthoDB" id="2262258at2759"/>
<dbReference type="InterPro" id="IPR038085">
    <property type="entry name" value="Rnp2-like_sf"/>
</dbReference>
<dbReference type="InterPro" id="IPR002759">
    <property type="entry name" value="Pop5/Rpp14/Rnp2-like"/>
</dbReference>
<keyword evidence="4" id="KW-0496">Mitochondrion</keyword>
<reference evidence="4 6" key="2">
    <citation type="submission" date="2018-03" db="EMBL/GenBank/DDBJ databases">
        <authorList>
            <person name="Fogelqvist J."/>
        </authorList>
    </citation>
    <scope>NUCLEOTIDE SEQUENCE [LARGE SCALE GENOMIC DNA]</scope>
</reference>
<sequence length="142" mass="15672">MGPWGAMSSERIMAAKSRRIGVRPRRYFLHLQLEWEDAVPGCLTVDQARHLIHTGVRHLVGAVGEALVQVELLRFDADSDSMIVAAPVESVVALRAALTLLSSYEGRRLRINIVSSSAHLLALAYCSRQFHVHSEPADGFTI</sequence>
<reference evidence="3 5" key="1">
    <citation type="submission" date="2015-02" db="EMBL/GenBank/DDBJ databases">
        <authorList>
            <person name="Chooi Y.-H."/>
        </authorList>
    </citation>
    <scope>NUCLEOTIDE SEQUENCE [LARGE SCALE GENOMIC DNA]</scope>
    <source>
        <strain evidence="3">E3</strain>
    </source>
</reference>
<comment type="similarity">
    <text evidence="1">Belongs to the eukaryotic/archaeal RNase P protein component 2 family.</text>
</comment>